<proteinExistence type="inferred from homology"/>
<dbReference type="InterPro" id="IPR050962">
    <property type="entry name" value="Phosphate-bind_PstS"/>
</dbReference>
<keyword evidence="2 4" id="KW-0813">Transport</keyword>
<dbReference type="NCBIfam" id="TIGR00975">
    <property type="entry name" value="3a0107s03"/>
    <property type="match status" value="1"/>
</dbReference>
<organism evidence="7 8">
    <name type="scientific">Actinospica acidithermotolerans</name>
    <dbReference type="NCBI Taxonomy" id="2828514"/>
    <lineage>
        <taxon>Bacteria</taxon>
        <taxon>Bacillati</taxon>
        <taxon>Actinomycetota</taxon>
        <taxon>Actinomycetes</taxon>
        <taxon>Catenulisporales</taxon>
        <taxon>Actinospicaceae</taxon>
        <taxon>Actinospica</taxon>
    </lineage>
</organism>
<dbReference type="PANTHER" id="PTHR42996">
    <property type="entry name" value="PHOSPHATE-BINDING PROTEIN PSTS"/>
    <property type="match status" value="1"/>
</dbReference>
<dbReference type="GO" id="GO:0042301">
    <property type="term" value="F:phosphate ion binding"/>
    <property type="evidence" value="ECO:0007669"/>
    <property type="project" value="InterPro"/>
</dbReference>
<evidence type="ECO:0000256" key="4">
    <source>
        <dbReference type="PIRNR" id="PIRNR002756"/>
    </source>
</evidence>
<dbReference type="SUPFAM" id="SSF53850">
    <property type="entry name" value="Periplasmic binding protein-like II"/>
    <property type="match status" value="1"/>
</dbReference>
<dbReference type="PANTHER" id="PTHR42996:SF1">
    <property type="entry name" value="PHOSPHATE-BINDING PROTEIN PSTS"/>
    <property type="match status" value="1"/>
</dbReference>
<protein>
    <recommendedName>
        <fullName evidence="4">Phosphate-binding protein</fullName>
    </recommendedName>
</protein>
<dbReference type="GO" id="GO:0043190">
    <property type="term" value="C:ATP-binding cassette (ABC) transporter complex"/>
    <property type="evidence" value="ECO:0007669"/>
    <property type="project" value="InterPro"/>
</dbReference>
<dbReference type="GO" id="GO:0035435">
    <property type="term" value="P:phosphate ion transmembrane transport"/>
    <property type="evidence" value="ECO:0007669"/>
    <property type="project" value="InterPro"/>
</dbReference>
<gene>
    <name evidence="7" type="primary">pstS</name>
    <name evidence="7" type="ORF">KDK95_06430</name>
</gene>
<feature type="binding site" evidence="5">
    <location>
        <begin position="185"/>
        <end position="187"/>
    </location>
    <ligand>
        <name>phosphate</name>
        <dbReference type="ChEBI" id="CHEBI:43474"/>
    </ligand>
</feature>
<evidence type="ECO:0000256" key="3">
    <source>
        <dbReference type="ARBA" id="ARBA00022592"/>
    </source>
</evidence>
<feature type="binding site" evidence="5">
    <location>
        <position position="94"/>
    </location>
    <ligand>
        <name>phosphate</name>
        <dbReference type="ChEBI" id="CHEBI:43474"/>
    </ligand>
</feature>
<feature type="binding site" evidence="5">
    <location>
        <begin position="46"/>
        <end position="48"/>
    </location>
    <ligand>
        <name>phosphate</name>
        <dbReference type="ChEBI" id="CHEBI:43474"/>
    </ligand>
</feature>
<dbReference type="PIRSF" id="PIRSF002756">
    <property type="entry name" value="PstS"/>
    <property type="match status" value="1"/>
</dbReference>
<evidence type="ECO:0000259" key="6">
    <source>
        <dbReference type="Pfam" id="PF12849"/>
    </source>
</evidence>
<dbReference type="InterPro" id="IPR005673">
    <property type="entry name" value="ABC_phos-bd_PstS"/>
</dbReference>
<dbReference type="Pfam" id="PF12849">
    <property type="entry name" value="PBP_like_2"/>
    <property type="match status" value="1"/>
</dbReference>
<keyword evidence="8" id="KW-1185">Reference proteome</keyword>
<keyword evidence="3 4" id="KW-0592">Phosphate transport</keyword>
<accession>A0A941E8V3</accession>
<reference evidence="7" key="1">
    <citation type="submission" date="2021-04" db="EMBL/GenBank/DDBJ databases">
        <title>Genome based classification of Actinospica acidithermotolerans sp. nov., an actinobacterium isolated from an Indonesian hot spring.</title>
        <authorList>
            <person name="Kusuma A.B."/>
            <person name="Putra K.E."/>
            <person name="Nafisah S."/>
            <person name="Loh J."/>
            <person name="Nouioui I."/>
            <person name="Goodfellow M."/>
        </authorList>
    </citation>
    <scope>NUCLEOTIDE SEQUENCE</scope>
    <source>
        <strain evidence="7">MGRD01-02</strain>
    </source>
</reference>
<feature type="binding site" evidence="5">
    <location>
        <position position="76"/>
    </location>
    <ligand>
        <name>phosphate</name>
        <dbReference type="ChEBI" id="CHEBI:43474"/>
    </ligand>
</feature>
<dbReference type="Proteomes" id="UP000676325">
    <property type="component" value="Unassembled WGS sequence"/>
</dbReference>
<evidence type="ECO:0000313" key="8">
    <source>
        <dbReference type="Proteomes" id="UP000676325"/>
    </source>
</evidence>
<name>A0A941E8V3_9ACTN</name>
<dbReference type="InterPro" id="IPR024370">
    <property type="entry name" value="PBP_domain"/>
</dbReference>
<dbReference type="EMBL" id="JAGSOH010000010">
    <property type="protein sequence ID" value="MBR7825937.1"/>
    <property type="molecule type" value="Genomic_DNA"/>
</dbReference>
<dbReference type="Gene3D" id="3.40.190.10">
    <property type="entry name" value="Periplasmic binding protein-like II"/>
    <property type="match status" value="2"/>
</dbReference>
<dbReference type="AlphaFoldDB" id="A0A941E8V3"/>
<evidence type="ECO:0000256" key="1">
    <source>
        <dbReference type="ARBA" id="ARBA00008725"/>
    </source>
</evidence>
<evidence type="ECO:0000313" key="7">
    <source>
        <dbReference type="EMBL" id="MBR7825937.1"/>
    </source>
</evidence>
<comment type="similarity">
    <text evidence="1 4">Belongs to the PstS family.</text>
</comment>
<feature type="domain" description="PBP" evidence="6">
    <location>
        <begin position="31"/>
        <end position="329"/>
    </location>
</feature>
<evidence type="ECO:0000256" key="5">
    <source>
        <dbReference type="PIRSR" id="PIRSR002756-1"/>
    </source>
</evidence>
<comment type="caution">
    <text evidence="7">The sequence shown here is derived from an EMBL/GenBank/DDBJ whole genome shotgun (WGS) entry which is preliminary data.</text>
</comment>
<sequence length="359" mass="36290">MAVAAALALSACGSDNNSSSSSTTSAAASGSAASSCPSGTLNSAGSTAQANAISQFIKDYQTKCSGTTVNYNANGSGAGFTSFVQKQSDFAGSDYAMSTTQAAQVKSSGRCGSGEAIDIPAVGGAIAVIYNIPGVTASINLDAKTLAGIFDGTITNWNNAAIAKDNPGVTFPSLAIQPFFRSDASGTSYNFSNYLNHLGGFAAANKQWPGKAGQGAKGSAGVAAKVKSTSGGIAYDEYSYASQNNLTYAKVSNAAGDYVQLSSANAAQFIAQAQVEQTGADTHVVFNYNYSNADAYPAVLVTYEIVCGTGNDSSKLPLIKGFLGYALSSTAQSELTNLGYIPLPSNVASADVKAVDSLS</sequence>
<dbReference type="CDD" id="cd13565">
    <property type="entry name" value="PBP2_PstS"/>
    <property type="match status" value="1"/>
</dbReference>
<evidence type="ECO:0000256" key="2">
    <source>
        <dbReference type="ARBA" id="ARBA00022448"/>
    </source>
</evidence>